<protein>
    <submittedName>
        <fullName evidence="2">Uncharacterized protein</fullName>
    </submittedName>
</protein>
<proteinExistence type="predicted"/>
<gene>
    <name evidence="2" type="ORF">HPBE_LOCUS15318</name>
</gene>
<evidence type="ECO:0000256" key="1">
    <source>
        <dbReference type="SAM" id="MobiDB-lite"/>
    </source>
</evidence>
<evidence type="ECO:0000313" key="2">
    <source>
        <dbReference type="EMBL" id="VDP02403.1"/>
    </source>
</evidence>
<feature type="region of interest" description="Disordered" evidence="1">
    <location>
        <begin position="1"/>
        <end position="38"/>
    </location>
</feature>
<accession>A0A3P8E1V6</accession>
<organism evidence="2">
    <name type="scientific">Heligmosomoides polygyrus</name>
    <name type="common">Parasitic roundworm</name>
    <dbReference type="NCBI Taxonomy" id="6339"/>
    <lineage>
        <taxon>Eukaryota</taxon>
        <taxon>Metazoa</taxon>
        <taxon>Ecdysozoa</taxon>
        <taxon>Nematoda</taxon>
        <taxon>Chromadorea</taxon>
        <taxon>Rhabditida</taxon>
        <taxon>Rhabditina</taxon>
        <taxon>Rhabditomorpha</taxon>
        <taxon>Strongyloidea</taxon>
        <taxon>Heligmosomidae</taxon>
        <taxon>Heligmosomoides</taxon>
    </lineage>
</organism>
<reference evidence="2" key="1">
    <citation type="submission" date="2018-11" db="EMBL/GenBank/DDBJ databases">
        <authorList>
            <consortium name="Pathogen Informatics"/>
        </authorList>
    </citation>
    <scope>NUCLEOTIDE SEQUENCE [LARGE SCALE GENOMIC DNA]</scope>
</reference>
<dbReference type="EMBL" id="UZAH01028793">
    <property type="protein sequence ID" value="VDP02403.1"/>
    <property type="molecule type" value="Genomic_DNA"/>
</dbReference>
<dbReference type="AlphaFoldDB" id="A0A3P8E1V6"/>
<sequence length="246" mass="27306">MTSLAKSMEEKQRQRRRKSSRAKYSAKPSQAKSHAAQETTAVTIYKRVIGGLGALSKEDKSRRLHDESALFYDSNSAAPICDENAIPNHCEDRYGDTDSLLSNVYDNGFHDKEVSSVSASSAYLHSVVSLALKNRKQSCVNVPSTSRVPLPEDEAPVVVTLRFEDKDGRRFLPDKSASFMRNAKVIDIEAFVRAKLSSVELKSLNIRLLDGKEVDPIIPLSMLDEPLIFLCRVVKRTSAKLFDGTG</sequence>
<name>A0A3P8E1V6_HELPZ</name>